<dbReference type="AlphaFoldDB" id="A0A1H8GJ32"/>
<feature type="region of interest" description="Disordered" evidence="1">
    <location>
        <begin position="26"/>
        <end position="63"/>
    </location>
</feature>
<accession>A0A1H8GJ32</accession>
<evidence type="ECO:0000313" key="2">
    <source>
        <dbReference type="EMBL" id="SEN43809.1"/>
    </source>
</evidence>
<proteinExistence type="predicted"/>
<dbReference type="EMBL" id="FOCX01000003">
    <property type="protein sequence ID" value="SEN43809.1"/>
    <property type="molecule type" value="Genomic_DNA"/>
</dbReference>
<dbReference type="Proteomes" id="UP000198775">
    <property type="component" value="Unassembled WGS sequence"/>
</dbReference>
<dbReference type="RefSeq" id="WP_139203423.1">
    <property type="nucleotide sequence ID" value="NZ_FOCX01000003.1"/>
</dbReference>
<feature type="region of interest" description="Disordered" evidence="1">
    <location>
        <begin position="84"/>
        <end position="124"/>
    </location>
</feature>
<evidence type="ECO:0000313" key="3">
    <source>
        <dbReference type="Proteomes" id="UP000198775"/>
    </source>
</evidence>
<feature type="compositionally biased region" description="Polar residues" evidence="1">
    <location>
        <begin position="27"/>
        <end position="39"/>
    </location>
</feature>
<dbReference type="OrthoDB" id="241536at2157"/>
<organism evidence="2 3">
    <name type="scientific">Halorientalis persicus</name>
    <dbReference type="NCBI Taxonomy" id="1367881"/>
    <lineage>
        <taxon>Archaea</taxon>
        <taxon>Methanobacteriati</taxon>
        <taxon>Methanobacteriota</taxon>
        <taxon>Stenosarchaea group</taxon>
        <taxon>Halobacteria</taxon>
        <taxon>Halobacteriales</taxon>
        <taxon>Haloarculaceae</taxon>
        <taxon>Halorientalis</taxon>
    </lineage>
</organism>
<protein>
    <submittedName>
        <fullName evidence="2">Uncharacterized protein</fullName>
    </submittedName>
</protein>
<feature type="compositionally biased region" description="Low complexity" evidence="1">
    <location>
        <begin position="99"/>
        <end position="124"/>
    </location>
</feature>
<reference evidence="3" key="1">
    <citation type="submission" date="2016-10" db="EMBL/GenBank/DDBJ databases">
        <authorList>
            <person name="Varghese N."/>
            <person name="Submissions S."/>
        </authorList>
    </citation>
    <scope>NUCLEOTIDE SEQUENCE [LARGE SCALE GENOMIC DNA]</scope>
    <source>
        <strain evidence="3">IBRC-M 10043</strain>
    </source>
</reference>
<keyword evidence="3" id="KW-1185">Reference proteome</keyword>
<evidence type="ECO:0000256" key="1">
    <source>
        <dbReference type="SAM" id="MobiDB-lite"/>
    </source>
</evidence>
<gene>
    <name evidence="2" type="ORF">SAMN05216388_1003111</name>
</gene>
<sequence>MVRKRTLLMVVLAIVAGTGIAVASGAVGSSQCESVNKTENISKERLQNRTNASDYEESRKNVSEDDGFVLTGRKLAELAIDEIAEEDPCGNEPAPNGSATPTTPTDNVTATPTGTTTPTNDADA</sequence>
<name>A0A1H8GJ32_9EURY</name>